<evidence type="ECO:0000256" key="1">
    <source>
        <dbReference type="SAM" id="MobiDB-lite"/>
    </source>
</evidence>
<dbReference type="Proteomes" id="UP000015441">
    <property type="component" value="Unassembled WGS sequence"/>
</dbReference>
<keyword evidence="3" id="KW-1185">Reference proteome</keyword>
<organism evidence="2 3">
    <name type="scientific">Blumeria graminis f. sp. hordei (strain DH14)</name>
    <name type="common">Barley powdery mildew</name>
    <name type="synonym">Oidium monilioides f. sp. hordei</name>
    <dbReference type="NCBI Taxonomy" id="546991"/>
    <lineage>
        <taxon>Eukaryota</taxon>
        <taxon>Fungi</taxon>
        <taxon>Dikarya</taxon>
        <taxon>Ascomycota</taxon>
        <taxon>Pezizomycotina</taxon>
        <taxon>Leotiomycetes</taxon>
        <taxon>Erysiphales</taxon>
        <taxon>Erysiphaceae</taxon>
        <taxon>Blumeria</taxon>
        <taxon>Blumeria hordei</taxon>
    </lineage>
</organism>
<reference evidence="2 3" key="1">
    <citation type="journal article" date="2010" name="Science">
        <title>Genome expansion and gene loss in powdery mildew fungi reveal tradeoffs in extreme parasitism.</title>
        <authorList>
            <person name="Spanu P.D."/>
            <person name="Abbott J.C."/>
            <person name="Amselem J."/>
            <person name="Burgis T.A."/>
            <person name="Soanes D.M."/>
            <person name="Stueber K."/>
            <person name="Ver Loren van Themaat E."/>
            <person name="Brown J.K.M."/>
            <person name="Butcher S.A."/>
            <person name="Gurr S.J."/>
            <person name="Lebrun M.-H."/>
            <person name="Ridout C.J."/>
            <person name="Schulze-Lefert P."/>
            <person name="Talbot N.J."/>
            <person name="Ahmadinejad N."/>
            <person name="Ametz C."/>
            <person name="Barton G.R."/>
            <person name="Benjdia M."/>
            <person name="Bidzinski P."/>
            <person name="Bindschedler L.V."/>
            <person name="Both M."/>
            <person name="Brewer M.T."/>
            <person name="Cadle-Davidson L."/>
            <person name="Cadle-Davidson M.M."/>
            <person name="Collemare J."/>
            <person name="Cramer R."/>
            <person name="Frenkel O."/>
            <person name="Godfrey D."/>
            <person name="Harriman J."/>
            <person name="Hoede C."/>
            <person name="King B.C."/>
            <person name="Klages S."/>
            <person name="Kleemann J."/>
            <person name="Knoll D."/>
            <person name="Koti P.S."/>
            <person name="Kreplak J."/>
            <person name="Lopez-Ruiz F.J."/>
            <person name="Lu X."/>
            <person name="Maekawa T."/>
            <person name="Mahanil S."/>
            <person name="Micali C."/>
            <person name="Milgroom M.G."/>
            <person name="Montana G."/>
            <person name="Noir S."/>
            <person name="O'Connell R.J."/>
            <person name="Oberhaensli S."/>
            <person name="Parlange F."/>
            <person name="Pedersen C."/>
            <person name="Quesneville H."/>
            <person name="Reinhardt R."/>
            <person name="Rott M."/>
            <person name="Sacristan S."/>
            <person name="Schmidt S.M."/>
            <person name="Schoen M."/>
            <person name="Skamnioti P."/>
            <person name="Sommer H."/>
            <person name="Stephens A."/>
            <person name="Takahara H."/>
            <person name="Thordal-Christensen H."/>
            <person name="Vigouroux M."/>
            <person name="Wessling R."/>
            <person name="Wicker T."/>
            <person name="Panstruga R."/>
        </authorList>
    </citation>
    <scope>NUCLEOTIDE SEQUENCE [LARGE SCALE GENOMIC DNA]</scope>
    <source>
        <strain evidence="2">DH14</strain>
    </source>
</reference>
<feature type="region of interest" description="Disordered" evidence="1">
    <location>
        <begin position="204"/>
        <end position="229"/>
    </location>
</feature>
<evidence type="ECO:0000313" key="2">
    <source>
        <dbReference type="EMBL" id="CCU82939.1"/>
    </source>
</evidence>
<proteinExistence type="predicted"/>
<gene>
    <name evidence="2" type="ORF">BGHDH14_bgh03370</name>
</gene>
<dbReference type="EMBL" id="CAUH01007266">
    <property type="protein sequence ID" value="CCU82939.1"/>
    <property type="molecule type" value="Genomic_DNA"/>
</dbReference>
<sequence length="608" mass="69332">MSLNNEKFQNNDVCQENMPDKLLAEAAPHGLKIFAKNVQESTSELPTDKFDRRTKGWNSTKIDLINDAANFAFQKTNNKDSDSQINNYSIDNTQKVSLIAATDAMYSIKSRDSSSRAVPPNSNIYTEIDLKSTPESLSAPLGLTRPAKNSSVLFSDISERMEIARPRFEPNTRLNESDNSNQSLKNHIFSRGAAQIAHAETFSIDSKAQQQKSHRNLKDSSQNPSRRHTFIPQNFHYNEKHSLNWHPYHQFRVQNSEIISQEQPLIDVRPFRKNKDDKFNDKTPKSTGIDENALEPLSYDQETLAATAKRNASLSLRQIDDQISAKEGKAFSNIFKDFELNRRVLVLEKNKNLKNTYPESGFRGKKTKISSAKDGASRLLSRVASKKAKNMRNIMDMEQIFQEKEIIYNSRGKRQLIQKLDLKNLLTNLDHEKMAWETGEDTKTGPSIGKNKILVPLDISSRADTLPNKLIKPRKSSMLPVKVPTTLDNTIENIAVISPTEKTYPHSSKVNQELKQEKRDIFWHKPKDWYKMIRGLKLEESVTKNSENIAVVNETSVPSCKSQQIIFSDGQRFFDALEYVEPTPSRPYHNEEEESDSSSEGLIFYDAL</sequence>
<evidence type="ECO:0000313" key="3">
    <source>
        <dbReference type="Proteomes" id="UP000015441"/>
    </source>
</evidence>
<dbReference type="AlphaFoldDB" id="N1JJ79"/>
<accession>N1JJ79</accession>
<name>N1JJ79_BLUG1</name>
<comment type="caution">
    <text evidence="2">The sequence shown here is derived from an EMBL/GenBank/DDBJ whole genome shotgun (WGS) entry which is preliminary data.</text>
</comment>
<protein>
    <submittedName>
        <fullName evidence="2">Uncharacterized protein</fullName>
    </submittedName>
</protein>
<dbReference type="InParanoid" id="N1JJ79"/>
<dbReference type="HOGENOM" id="CLU_449028_0_0_1"/>
<feature type="region of interest" description="Disordered" evidence="1">
    <location>
        <begin position="583"/>
        <end position="602"/>
    </location>
</feature>